<evidence type="ECO:0000313" key="2">
    <source>
        <dbReference type="Proteomes" id="UP000182152"/>
    </source>
</evidence>
<accession>A0A1L8W9Z7</accession>
<gene>
    <name evidence="1" type="ORF">RV14_GL001480</name>
</gene>
<sequence length="37" mass="3879">MSHTVGVKLENPSSLVLIKKYGVTGQPANSSSETSMT</sequence>
<evidence type="ECO:0000313" key="1">
    <source>
        <dbReference type="EMBL" id="OJG77846.1"/>
    </source>
</evidence>
<dbReference type="AlphaFoldDB" id="A0A1L8W9Z7"/>
<dbReference type="Proteomes" id="UP000182152">
    <property type="component" value="Unassembled WGS sequence"/>
</dbReference>
<proteinExistence type="predicted"/>
<organism evidence="1 2">
    <name type="scientific">Enterococcus ratti</name>
    <dbReference type="NCBI Taxonomy" id="150033"/>
    <lineage>
        <taxon>Bacteria</taxon>
        <taxon>Bacillati</taxon>
        <taxon>Bacillota</taxon>
        <taxon>Bacilli</taxon>
        <taxon>Lactobacillales</taxon>
        <taxon>Enterococcaceae</taxon>
        <taxon>Enterococcus</taxon>
    </lineage>
</organism>
<dbReference type="EMBL" id="JXLB01000030">
    <property type="protein sequence ID" value="OJG77846.1"/>
    <property type="molecule type" value="Genomic_DNA"/>
</dbReference>
<name>A0A1L8W9Z7_9ENTE</name>
<keyword evidence="2" id="KW-1185">Reference proteome</keyword>
<protein>
    <submittedName>
        <fullName evidence="1">Uncharacterized protein</fullName>
    </submittedName>
</protein>
<reference evidence="1 2" key="1">
    <citation type="submission" date="2014-12" db="EMBL/GenBank/DDBJ databases">
        <title>Draft genome sequences of 29 type strains of Enterococci.</title>
        <authorList>
            <person name="Zhong Z."/>
            <person name="Sun Z."/>
            <person name="Liu W."/>
            <person name="Zhang W."/>
            <person name="Zhang H."/>
        </authorList>
    </citation>
    <scope>NUCLEOTIDE SEQUENCE [LARGE SCALE GENOMIC DNA]</scope>
    <source>
        <strain evidence="1 2">DSM 15687</strain>
    </source>
</reference>
<comment type="caution">
    <text evidence="1">The sequence shown here is derived from an EMBL/GenBank/DDBJ whole genome shotgun (WGS) entry which is preliminary data.</text>
</comment>